<proteinExistence type="predicted"/>
<dbReference type="PATRIC" id="fig|315405.11.peg.519"/>
<evidence type="ECO:0000313" key="4">
    <source>
        <dbReference type="Proteomes" id="UP000071927"/>
    </source>
</evidence>
<evidence type="ECO:0000313" key="2">
    <source>
        <dbReference type="EMBL" id="KXU09944.1"/>
    </source>
</evidence>
<dbReference type="EMBL" id="LQOF01000046">
    <property type="protein sequence ID" value="KXT72623.1"/>
    <property type="molecule type" value="Genomic_DNA"/>
</dbReference>
<evidence type="ECO:0000313" key="1">
    <source>
        <dbReference type="EMBL" id="KXT72623.1"/>
    </source>
</evidence>
<gene>
    <name evidence="1" type="ORF">SGADD02_00469</name>
    <name evidence="2" type="ORF">SGADD03_00388</name>
</gene>
<evidence type="ECO:0000313" key="3">
    <source>
        <dbReference type="Proteomes" id="UP000070198"/>
    </source>
</evidence>
<dbReference type="RefSeq" id="WP_009854669.1">
    <property type="nucleotide sequence ID" value="NZ_CP054015.1"/>
</dbReference>
<dbReference type="EMBL" id="LQXV01000120">
    <property type="protein sequence ID" value="KXU09944.1"/>
    <property type="molecule type" value="Genomic_DNA"/>
</dbReference>
<protein>
    <recommendedName>
        <fullName evidence="5">DUF5082 domain-containing protein</fullName>
    </recommendedName>
</protein>
<organism evidence="2 4">
    <name type="scientific">Streptococcus gallolyticus</name>
    <dbReference type="NCBI Taxonomy" id="315405"/>
    <lineage>
        <taxon>Bacteria</taxon>
        <taxon>Bacillati</taxon>
        <taxon>Bacillota</taxon>
        <taxon>Bacilli</taxon>
        <taxon>Lactobacillales</taxon>
        <taxon>Streptococcaceae</taxon>
        <taxon>Streptococcus</taxon>
    </lineage>
</organism>
<evidence type="ECO:0008006" key="5">
    <source>
        <dbReference type="Google" id="ProtNLM"/>
    </source>
</evidence>
<name>A0A139R5K3_9STRE</name>
<dbReference type="AlphaFoldDB" id="A0A139R5K3"/>
<dbReference type="Proteomes" id="UP000071927">
    <property type="component" value="Unassembled WGS sequence"/>
</dbReference>
<accession>A0A139R5K3</accession>
<dbReference type="Proteomes" id="UP000070198">
    <property type="component" value="Unassembled WGS sequence"/>
</dbReference>
<reference evidence="3 4" key="1">
    <citation type="submission" date="2016-01" db="EMBL/GenBank/DDBJ databases">
        <title>Highly variable Streptococcus oralis are common among viridans streptococci isolated from primates.</title>
        <authorList>
            <person name="Denapaite D."/>
            <person name="Rieger M."/>
            <person name="Koendgen S."/>
            <person name="Brueckner R."/>
            <person name="Ochigava I."/>
            <person name="Kappeler P."/>
            <person name="Maetz-Rensing K."/>
            <person name="Leendertz F."/>
            <person name="Hakenbeck R."/>
        </authorList>
    </citation>
    <scope>NUCLEOTIDE SEQUENCE [LARGE SCALE GENOMIC DNA]</scope>
    <source>
        <strain evidence="1 3">DD02</strain>
        <strain evidence="2 4">DD03</strain>
    </source>
</reference>
<dbReference type="GeneID" id="57920399"/>
<comment type="caution">
    <text evidence="2">The sequence shown here is derived from an EMBL/GenBank/DDBJ whole genome shotgun (WGS) entry which is preliminary data.</text>
</comment>
<sequence length="113" mass="13352">MTEKWEALNRKERQLSYQLEDIENTRFRAEQVLGDFENYDYGGRTISLNNAWDAAYGSKYATQLGEQGEQLHELRNQVFETFIDGVDELKHQARQIEDEMEAIYIAKRKESLK</sequence>